<dbReference type="OrthoDB" id="264520at2759"/>
<dbReference type="InterPro" id="IPR050952">
    <property type="entry name" value="TRIM-NHL_E3_ligases"/>
</dbReference>
<dbReference type="GO" id="GO:0000209">
    <property type="term" value="P:protein polyubiquitination"/>
    <property type="evidence" value="ECO:0007669"/>
    <property type="project" value="TreeGrafter"/>
</dbReference>
<dbReference type="InterPro" id="IPR011042">
    <property type="entry name" value="6-blade_b-propeller_TolB-like"/>
</dbReference>
<keyword evidence="1" id="KW-1185">Reference proteome</keyword>
<dbReference type="PANTHER" id="PTHR24104:SF25">
    <property type="entry name" value="PROTEIN LIN-41"/>
    <property type="match status" value="1"/>
</dbReference>
<dbReference type="AlphaFoldDB" id="A0A8B8CTR5"/>
<protein>
    <submittedName>
        <fullName evidence="2">Tripartite motif-containing protein 3-like isoform X1</fullName>
    </submittedName>
</protein>
<dbReference type="RefSeq" id="XP_022318604.1">
    <property type="nucleotide sequence ID" value="XM_022462896.1"/>
</dbReference>
<reference evidence="2" key="1">
    <citation type="submission" date="2025-08" db="UniProtKB">
        <authorList>
            <consortium name="RefSeq"/>
        </authorList>
    </citation>
    <scope>IDENTIFICATION</scope>
    <source>
        <tissue evidence="2">Whole sample</tissue>
    </source>
</reference>
<evidence type="ECO:0000313" key="1">
    <source>
        <dbReference type="Proteomes" id="UP000694844"/>
    </source>
</evidence>
<name>A0A8B8CTR5_CRAVI</name>
<dbReference type="PANTHER" id="PTHR24104">
    <property type="entry name" value="E3 UBIQUITIN-PROTEIN LIGASE NHLRC1-RELATED"/>
    <property type="match status" value="1"/>
</dbReference>
<dbReference type="GO" id="GO:0008270">
    <property type="term" value="F:zinc ion binding"/>
    <property type="evidence" value="ECO:0007669"/>
    <property type="project" value="UniProtKB-KW"/>
</dbReference>
<dbReference type="GeneID" id="111121571"/>
<dbReference type="GO" id="GO:0061630">
    <property type="term" value="F:ubiquitin protein ligase activity"/>
    <property type="evidence" value="ECO:0007669"/>
    <property type="project" value="TreeGrafter"/>
</dbReference>
<accession>A0A8B8CTR5</accession>
<dbReference type="Gene3D" id="2.120.10.30">
    <property type="entry name" value="TolB, C-terminal domain"/>
    <property type="match status" value="2"/>
</dbReference>
<dbReference type="Proteomes" id="UP000694844">
    <property type="component" value="Chromosome 2"/>
</dbReference>
<gene>
    <name evidence="2" type="primary">LOC111121571</name>
</gene>
<organism evidence="1 2">
    <name type="scientific">Crassostrea virginica</name>
    <name type="common">Eastern oyster</name>
    <dbReference type="NCBI Taxonomy" id="6565"/>
    <lineage>
        <taxon>Eukaryota</taxon>
        <taxon>Metazoa</taxon>
        <taxon>Spiralia</taxon>
        <taxon>Lophotrochozoa</taxon>
        <taxon>Mollusca</taxon>
        <taxon>Bivalvia</taxon>
        <taxon>Autobranchia</taxon>
        <taxon>Pteriomorphia</taxon>
        <taxon>Ostreida</taxon>
        <taxon>Ostreoidea</taxon>
        <taxon>Ostreidae</taxon>
        <taxon>Crassostrea</taxon>
    </lineage>
</organism>
<dbReference type="SUPFAM" id="SSF101898">
    <property type="entry name" value="NHL repeat"/>
    <property type="match status" value="1"/>
</dbReference>
<proteinExistence type="predicted"/>
<evidence type="ECO:0000313" key="2">
    <source>
        <dbReference type="RefSeq" id="XP_022318604.1"/>
    </source>
</evidence>
<sequence length="438" mass="50308">MFKSQRERMLMDLKELEKSIYPKYKASATNILVQRADVRKHSRKQITALDKQGEALHTEIDTIIQRMKSEIDDMDELNIAAINKREDGINHSITEITQAIQDLRRLLDTSDVRLVSEYTSRTHEFRSLPFQFIITLPTFIPPHEINIDQISQHIGSLSKQDQTYPNRPFLDDPQILTDIKTECERLQHVSCLNDNALWTSGHRDSIMRLYSLQGELLRSVQTKSEKEPQDITVTRSGDLVYTDYDDNSINLVSATNIRTLIRQHGWRPRGVCSTTSGDLLVIMDSYDGKQSKVVRYSGSKEKQSIQWGDQGKPLFSSGFYKKYISENRNLDICVADCGSHAVVVVSAAGIFRFKYTGHSSTTQIKFRPFSVTTDSWANILTADHNDHRIHIVERDGNFLRYIENCDLLGPRGLCVDTRDNLFVAECDTGYIRKIQYYK</sequence>
<dbReference type="GO" id="GO:0043161">
    <property type="term" value="P:proteasome-mediated ubiquitin-dependent protein catabolic process"/>
    <property type="evidence" value="ECO:0007669"/>
    <property type="project" value="TreeGrafter"/>
</dbReference>
<dbReference type="KEGG" id="cvn:111121571"/>